<gene>
    <name evidence="2" type="ORF">S01H1_29583</name>
</gene>
<reference evidence="2" key="1">
    <citation type="journal article" date="2014" name="Front. Microbiol.">
        <title>High frequency of phylogenetically diverse reductive dehalogenase-homologous genes in deep subseafloor sedimentary metagenomes.</title>
        <authorList>
            <person name="Kawai M."/>
            <person name="Futagami T."/>
            <person name="Toyoda A."/>
            <person name="Takaki Y."/>
            <person name="Nishi S."/>
            <person name="Hori S."/>
            <person name="Arai W."/>
            <person name="Tsubouchi T."/>
            <person name="Morono Y."/>
            <person name="Uchiyama I."/>
            <person name="Ito T."/>
            <person name="Fujiyama A."/>
            <person name="Inagaki F."/>
            <person name="Takami H."/>
        </authorList>
    </citation>
    <scope>NUCLEOTIDE SEQUENCE</scope>
    <source>
        <strain evidence="2">Expedition CK06-06</strain>
    </source>
</reference>
<dbReference type="PANTHER" id="PTHR21621:SF0">
    <property type="entry name" value="BETA-CITRYLGLUTAMATE SYNTHASE B-RELATED"/>
    <property type="match status" value="1"/>
</dbReference>
<accession>X0TCQ6</accession>
<dbReference type="AlphaFoldDB" id="X0TCQ6"/>
<protein>
    <recommendedName>
        <fullName evidence="1">ATP-grasp domain-containing protein</fullName>
    </recommendedName>
</protein>
<dbReference type="GO" id="GO:0009432">
    <property type="term" value="P:SOS response"/>
    <property type="evidence" value="ECO:0007669"/>
    <property type="project" value="TreeGrafter"/>
</dbReference>
<dbReference type="InterPro" id="IPR039523">
    <property type="entry name" value="RimK-rel_E_lig_ATP-grasp"/>
</dbReference>
<dbReference type="GO" id="GO:0005737">
    <property type="term" value="C:cytoplasm"/>
    <property type="evidence" value="ECO:0007669"/>
    <property type="project" value="TreeGrafter"/>
</dbReference>
<dbReference type="PROSITE" id="PS50975">
    <property type="entry name" value="ATP_GRASP"/>
    <property type="match status" value="1"/>
</dbReference>
<dbReference type="InterPro" id="IPR011761">
    <property type="entry name" value="ATP-grasp"/>
</dbReference>
<dbReference type="GO" id="GO:0005524">
    <property type="term" value="F:ATP binding"/>
    <property type="evidence" value="ECO:0007669"/>
    <property type="project" value="InterPro"/>
</dbReference>
<name>X0TCQ6_9ZZZZ</name>
<proteinExistence type="predicted"/>
<comment type="caution">
    <text evidence="2">The sequence shown here is derived from an EMBL/GenBank/DDBJ whole genome shotgun (WGS) entry which is preliminary data.</text>
</comment>
<feature type="non-terminal residue" evidence="2">
    <location>
        <position position="131"/>
    </location>
</feature>
<organism evidence="2">
    <name type="scientific">marine sediment metagenome</name>
    <dbReference type="NCBI Taxonomy" id="412755"/>
    <lineage>
        <taxon>unclassified sequences</taxon>
        <taxon>metagenomes</taxon>
        <taxon>ecological metagenomes</taxon>
    </lineage>
</organism>
<dbReference type="Pfam" id="PF14397">
    <property type="entry name" value="ATPgrasp_ST"/>
    <property type="match status" value="1"/>
</dbReference>
<dbReference type="SUPFAM" id="SSF56059">
    <property type="entry name" value="Glutathione synthetase ATP-binding domain-like"/>
    <property type="match status" value="1"/>
</dbReference>
<dbReference type="PANTHER" id="PTHR21621">
    <property type="entry name" value="RIBOSOMAL PROTEIN S6 MODIFICATION PROTEIN"/>
    <property type="match status" value="1"/>
</dbReference>
<evidence type="ECO:0000313" key="2">
    <source>
        <dbReference type="EMBL" id="GAF91318.1"/>
    </source>
</evidence>
<dbReference type="EMBL" id="BARS01018154">
    <property type="protein sequence ID" value="GAF91318.1"/>
    <property type="molecule type" value="Genomic_DNA"/>
</dbReference>
<feature type="domain" description="ATP-grasp" evidence="1">
    <location>
        <begin position="36"/>
        <end position="88"/>
    </location>
</feature>
<dbReference type="GO" id="GO:0046872">
    <property type="term" value="F:metal ion binding"/>
    <property type="evidence" value="ECO:0007669"/>
    <property type="project" value="InterPro"/>
</dbReference>
<dbReference type="Gene3D" id="3.30.470.20">
    <property type="entry name" value="ATP-grasp fold, B domain"/>
    <property type="match status" value="1"/>
</dbReference>
<dbReference type="GO" id="GO:0018169">
    <property type="term" value="F:ribosomal S6-glutamic acid ligase activity"/>
    <property type="evidence" value="ECO:0007669"/>
    <property type="project" value="TreeGrafter"/>
</dbReference>
<sequence>MKIGDILGMNERNLRYIRVYNKREDIRVVDDKLATKQLLRKTGIATPRVYGIIRRAKEVKVFDWNKLPINFVVKPNRGFGGEGVMVLRASKKKKDFLKSSVSKRIWLKTDGAEISFDSLKSHIYDIVDGKF</sequence>
<evidence type="ECO:0000259" key="1">
    <source>
        <dbReference type="PROSITE" id="PS50975"/>
    </source>
</evidence>